<evidence type="ECO:0000256" key="5">
    <source>
        <dbReference type="ARBA" id="ARBA00023288"/>
    </source>
</evidence>
<evidence type="ECO:0000256" key="2">
    <source>
        <dbReference type="ARBA" id="ARBA00022729"/>
    </source>
</evidence>
<sequence>MKNKRIKRTSLLVSAMLMSSALAACSSGNNNDAGSSSDAAPSGSASASSSASSSATAAQKDPVTIKMFNRVNADVVLDNNPVVAEADKLANVKLEIEAPPINNYVDKLQVVMASGDLPDVIYNWGTAGNGADANMEKWAQNGLLEPLDDKIAGYPNLMKNITPEMWDAVKSVGDGKTYIIPRTNVVNHWGYMINQQWLDKLGLKAPTNLEEFTNVVRAFAKNDPDGNGKADTYGLSLSGPDLGRNTIWNATNFLTAAFDLPVVDGVKDTDGQYKIREKMSGYIPYLTYLKQLNDEKLIDPEFLINKIYVDTEKLNQYKVGIVYGHQAAVLGNISKLPDSEKIFSYHGVLKDDKGVASDWVTPAMWGGWMIPKGSKKVDDVLKFLDWGNTAEANTLFQLGVKGLTYDSYDPATKAVVRSADQTAKLATLTSPYMTPANAINGDGASIVNADTPERLAVYQTQLDEALKQMTVVNVPAVRSPKILNLNGTIPDLVKKKDDKEIAYITGSINEQQFKDFLEKEWYPATADAEKEYVDFMNSLGK</sequence>
<keyword evidence="5" id="KW-0449">Lipoprotein</keyword>
<evidence type="ECO:0000256" key="3">
    <source>
        <dbReference type="ARBA" id="ARBA00023136"/>
    </source>
</evidence>
<evidence type="ECO:0000256" key="7">
    <source>
        <dbReference type="SAM" id="SignalP"/>
    </source>
</evidence>
<keyword evidence="3" id="KW-0472">Membrane</keyword>
<dbReference type="InterPro" id="IPR006059">
    <property type="entry name" value="SBP"/>
</dbReference>
<organism evidence="8 9">
    <name type="scientific">Cohnella hashimotonis</name>
    <dbReference type="NCBI Taxonomy" id="2826895"/>
    <lineage>
        <taxon>Bacteria</taxon>
        <taxon>Bacillati</taxon>
        <taxon>Bacillota</taxon>
        <taxon>Bacilli</taxon>
        <taxon>Bacillales</taxon>
        <taxon>Paenibacillaceae</taxon>
        <taxon>Cohnella</taxon>
    </lineage>
</organism>
<evidence type="ECO:0000313" key="8">
    <source>
        <dbReference type="EMBL" id="MDI4650409.1"/>
    </source>
</evidence>
<dbReference type="EMBL" id="JAGRPV010000002">
    <property type="protein sequence ID" value="MDI4650409.1"/>
    <property type="molecule type" value="Genomic_DNA"/>
</dbReference>
<dbReference type="SUPFAM" id="SSF53850">
    <property type="entry name" value="Periplasmic binding protein-like II"/>
    <property type="match status" value="1"/>
</dbReference>
<evidence type="ECO:0000256" key="6">
    <source>
        <dbReference type="SAM" id="MobiDB-lite"/>
    </source>
</evidence>
<keyword evidence="1" id="KW-1003">Cell membrane</keyword>
<name>A0ABT6TWS3_9BACL</name>
<dbReference type="PROSITE" id="PS51257">
    <property type="entry name" value="PROKAR_LIPOPROTEIN"/>
    <property type="match status" value="1"/>
</dbReference>
<keyword evidence="2 7" id="KW-0732">Signal</keyword>
<dbReference type="PANTHER" id="PTHR43649">
    <property type="entry name" value="ARABINOSE-BINDING PROTEIN-RELATED"/>
    <property type="match status" value="1"/>
</dbReference>
<protein>
    <submittedName>
        <fullName evidence="8">Extracellular solute-binding protein</fullName>
    </submittedName>
</protein>
<dbReference type="Pfam" id="PF01547">
    <property type="entry name" value="SBP_bac_1"/>
    <property type="match status" value="1"/>
</dbReference>
<gene>
    <name evidence="8" type="ORF">KB449_36095</name>
</gene>
<evidence type="ECO:0000256" key="1">
    <source>
        <dbReference type="ARBA" id="ARBA00022475"/>
    </source>
</evidence>
<evidence type="ECO:0000313" key="9">
    <source>
        <dbReference type="Proteomes" id="UP001161691"/>
    </source>
</evidence>
<reference evidence="8" key="1">
    <citation type="submission" date="2023-04" db="EMBL/GenBank/DDBJ databases">
        <title>Comparative genomic analysis of Cohnella hashimotonis sp. nov., isolated from the International Space Station.</title>
        <authorList>
            <person name="Venkateswaran K."/>
            <person name="Simpson A."/>
        </authorList>
    </citation>
    <scope>NUCLEOTIDE SEQUENCE</scope>
    <source>
        <strain evidence="8">F6_2S_P_1</strain>
    </source>
</reference>
<comment type="caution">
    <text evidence="8">The sequence shown here is derived from an EMBL/GenBank/DDBJ whole genome shotgun (WGS) entry which is preliminary data.</text>
</comment>
<evidence type="ECO:0000256" key="4">
    <source>
        <dbReference type="ARBA" id="ARBA00023139"/>
    </source>
</evidence>
<feature type="region of interest" description="Disordered" evidence="6">
    <location>
        <begin position="28"/>
        <end position="56"/>
    </location>
</feature>
<dbReference type="InterPro" id="IPR050490">
    <property type="entry name" value="Bact_solute-bd_prot1"/>
</dbReference>
<dbReference type="Gene3D" id="3.40.190.10">
    <property type="entry name" value="Periplasmic binding protein-like II"/>
    <property type="match status" value="2"/>
</dbReference>
<dbReference type="Proteomes" id="UP001161691">
    <property type="component" value="Unassembled WGS sequence"/>
</dbReference>
<accession>A0ABT6TWS3</accession>
<feature type="signal peptide" evidence="7">
    <location>
        <begin position="1"/>
        <end position="23"/>
    </location>
</feature>
<dbReference type="RefSeq" id="WP_282913255.1">
    <property type="nucleotide sequence ID" value="NZ_JAGRPV010000002.1"/>
</dbReference>
<keyword evidence="9" id="KW-1185">Reference proteome</keyword>
<proteinExistence type="predicted"/>
<keyword evidence="4" id="KW-0564">Palmitate</keyword>
<dbReference type="PANTHER" id="PTHR43649:SF33">
    <property type="entry name" value="POLYGALACTURONAN_RHAMNOGALACTURONAN-BINDING PROTEIN YTCQ"/>
    <property type="match status" value="1"/>
</dbReference>
<feature type="chain" id="PRO_5047413092" evidence="7">
    <location>
        <begin position="24"/>
        <end position="541"/>
    </location>
</feature>